<organism evidence="1 2">
    <name type="scientific">Streptomyces macrolidinus</name>
    <dbReference type="NCBI Taxonomy" id="2952607"/>
    <lineage>
        <taxon>Bacteria</taxon>
        <taxon>Bacillati</taxon>
        <taxon>Actinomycetota</taxon>
        <taxon>Actinomycetes</taxon>
        <taxon>Kitasatosporales</taxon>
        <taxon>Streptomycetaceae</taxon>
        <taxon>Streptomyces</taxon>
    </lineage>
</organism>
<reference evidence="1 2" key="1">
    <citation type="submission" date="2022-05" db="EMBL/GenBank/DDBJ databases">
        <title>Streptomyces sp. nov. RY43-2 isolated from soil of a peat swamp forest.</title>
        <authorList>
            <person name="Kanchanasin P."/>
            <person name="Tanasupawat S."/>
            <person name="Phongsopitanun W."/>
        </authorList>
    </citation>
    <scope>NUCLEOTIDE SEQUENCE [LARGE SCALE GENOMIC DNA]</scope>
    <source>
        <strain evidence="1 2">RY43-2</strain>
    </source>
</reference>
<dbReference type="InterPro" id="IPR046186">
    <property type="entry name" value="DUF6214"/>
</dbReference>
<dbReference type="RefSeq" id="WP_252422696.1">
    <property type="nucleotide sequence ID" value="NZ_JAMWMR010000004.1"/>
</dbReference>
<dbReference type="Pfam" id="PF19720">
    <property type="entry name" value="DUF6214"/>
    <property type="match status" value="1"/>
</dbReference>
<dbReference type="EMBL" id="JAMWMR010000004">
    <property type="protein sequence ID" value="MCN9240321.1"/>
    <property type="molecule type" value="Genomic_DNA"/>
</dbReference>
<proteinExistence type="predicted"/>
<gene>
    <name evidence="1" type="ORF">NGF19_05850</name>
</gene>
<evidence type="ECO:0000313" key="2">
    <source>
        <dbReference type="Proteomes" id="UP001523219"/>
    </source>
</evidence>
<accession>A0ABT0Z997</accession>
<keyword evidence="2" id="KW-1185">Reference proteome</keyword>
<evidence type="ECO:0000313" key="1">
    <source>
        <dbReference type="EMBL" id="MCN9240321.1"/>
    </source>
</evidence>
<dbReference type="Proteomes" id="UP001523219">
    <property type="component" value="Unassembled WGS sequence"/>
</dbReference>
<name>A0ABT0Z997_9ACTN</name>
<protein>
    <submittedName>
        <fullName evidence="1">DUF6214 family protein</fullName>
    </submittedName>
</protein>
<comment type="caution">
    <text evidence="1">The sequence shown here is derived from an EMBL/GenBank/DDBJ whole genome shotgun (WGS) entry which is preliminary data.</text>
</comment>
<sequence length="148" mass="16087">MWPAWEVQDHEQTTSWFSLRLDLPQGAVVDVLAVVSGGCVAIEEVRAEPPLSLDDLAALADRIEEPLLTACGAWLDPAEEAEGAGRIDVPRGVEGWRLVAEEYRAAQEKGADPVLAVMSATGHSRRRALKLIGAARDAGFLTPRHIRR</sequence>